<keyword evidence="2" id="KW-1185">Reference proteome</keyword>
<feature type="non-terminal residue" evidence="1">
    <location>
        <position position="45"/>
    </location>
</feature>
<dbReference type="AlphaFoldDB" id="A0A392W011"/>
<protein>
    <submittedName>
        <fullName evidence="1">Uncharacterized protein</fullName>
    </submittedName>
</protein>
<evidence type="ECO:0000313" key="2">
    <source>
        <dbReference type="Proteomes" id="UP000265520"/>
    </source>
</evidence>
<accession>A0A392W011</accession>
<dbReference type="Proteomes" id="UP000265520">
    <property type="component" value="Unassembled WGS sequence"/>
</dbReference>
<evidence type="ECO:0000313" key="1">
    <source>
        <dbReference type="EMBL" id="MCI93053.1"/>
    </source>
</evidence>
<dbReference type="EMBL" id="LXQA011318275">
    <property type="protein sequence ID" value="MCI93053.1"/>
    <property type="molecule type" value="Genomic_DNA"/>
</dbReference>
<sequence>MRSAARTTWKEVKWTVLAPTIEAEVLAEEAFKETAVRILVMAACK</sequence>
<organism evidence="1 2">
    <name type="scientific">Trifolium medium</name>
    <dbReference type="NCBI Taxonomy" id="97028"/>
    <lineage>
        <taxon>Eukaryota</taxon>
        <taxon>Viridiplantae</taxon>
        <taxon>Streptophyta</taxon>
        <taxon>Embryophyta</taxon>
        <taxon>Tracheophyta</taxon>
        <taxon>Spermatophyta</taxon>
        <taxon>Magnoliopsida</taxon>
        <taxon>eudicotyledons</taxon>
        <taxon>Gunneridae</taxon>
        <taxon>Pentapetalae</taxon>
        <taxon>rosids</taxon>
        <taxon>fabids</taxon>
        <taxon>Fabales</taxon>
        <taxon>Fabaceae</taxon>
        <taxon>Papilionoideae</taxon>
        <taxon>50 kb inversion clade</taxon>
        <taxon>NPAAA clade</taxon>
        <taxon>Hologalegina</taxon>
        <taxon>IRL clade</taxon>
        <taxon>Trifolieae</taxon>
        <taxon>Trifolium</taxon>
    </lineage>
</organism>
<proteinExistence type="predicted"/>
<comment type="caution">
    <text evidence="1">The sequence shown here is derived from an EMBL/GenBank/DDBJ whole genome shotgun (WGS) entry which is preliminary data.</text>
</comment>
<name>A0A392W011_9FABA</name>
<reference evidence="1 2" key="1">
    <citation type="journal article" date="2018" name="Front. Plant Sci.">
        <title>Red Clover (Trifolium pratense) and Zigzag Clover (T. medium) - A Picture of Genomic Similarities and Differences.</title>
        <authorList>
            <person name="Dluhosova J."/>
            <person name="Istvanek J."/>
            <person name="Nedelnik J."/>
            <person name="Repkova J."/>
        </authorList>
    </citation>
    <scope>NUCLEOTIDE SEQUENCE [LARGE SCALE GENOMIC DNA]</scope>
    <source>
        <strain evidence="2">cv. 10/8</strain>
        <tissue evidence="1">Leaf</tissue>
    </source>
</reference>